<dbReference type="GO" id="GO:0030897">
    <property type="term" value="C:HOPS complex"/>
    <property type="evidence" value="ECO:0007669"/>
    <property type="project" value="TreeGrafter"/>
</dbReference>
<gene>
    <name evidence="9" type="ORF">IMG5_002440</name>
</gene>
<dbReference type="GO" id="GO:0004114">
    <property type="term" value="F:3',5'-cyclic-nucleotide phosphodiesterase activity"/>
    <property type="evidence" value="ECO:0007669"/>
    <property type="project" value="UniProtKB-EC"/>
</dbReference>
<evidence type="ECO:0000256" key="1">
    <source>
        <dbReference type="ARBA" id="ARBA00022723"/>
    </source>
</evidence>
<dbReference type="OrthoDB" id="1845386at2759"/>
<name>G0QJ48_ICHMU</name>
<dbReference type="EC" id="3.1.4.17" evidence="9"/>
<dbReference type="EMBL" id="GL983048">
    <property type="protein sequence ID" value="EGR34772.1"/>
    <property type="molecule type" value="Genomic_DNA"/>
</dbReference>
<keyword evidence="1" id="KW-0479">Metal-binding</keyword>
<dbReference type="STRING" id="857967.G0QJ48"/>
<comment type="subcellular location">
    <subcellularLocation>
        <location evidence="5">Endomembrane system</location>
        <topology evidence="5">Peripheral membrane protein</topology>
        <orientation evidence="5">Cytoplasmic side</orientation>
    </subcellularLocation>
</comment>
<dbReference type="Pfam" id="PF26148">
    <property type="entry name" value="VPS18_RING_C"/>
    <property type="match status" value="1"/>
</dbReference>
<dbReference type="GO" id="GO:0006904">
    <property type="term" value="P:vesicle docking involved in exocytosis"/>
    <property type="evidence" value="ECO:0007669"/>
    <property type="project" value="TreeGrafter"/>
</dbReference>
<dbReference type="GO" id="GO:0007033">
    <property type="term" value="P:vacuole organization"/>
    <property type="evidence" value="ECO:0007669"/>
    <property type="project" value="TreeGrafter"/>
</dbReference>
<evidence type="ECO:0000256" key="4">
    <source>
        <dbReference type="ARBA" id="ARBA00023136"/>
    </source>
</evidence>
<dbReference type="InterPro" id="IPR058919">
    <property type="entry name" value="Pep3/Vps18_RING_C"/>
</dbReference>
<evidence type="ECO:0000313" key="10">
    <source>
        <dbReference type="Proteomes" id="UP000008983"/>
    </source>
</evidence>
<dbReference type="OMA" id="KFFVFPC"/>
<dbReference type="GO" id="GO:0008270">
    <property type="term" value="F:zinc ion binding"/>
    <property type="evidence" value="ECO:0007669"/>
    <property type="project" value="UniProtKB-KW"/>
</dbReference>
<dbReference type="GO" id="GO:0007032">
    <property type="term" value="P:endosome organization"/>
    <property type="evidence" value="ECO:0007669"/>
    <property type="project" value="TreeGrafter"/>
</dbReference>
<dbReference type="InterPro" id="IPR007810">
    <property type="entry name" value="Pep3/Vps18_beta-prop"/>
</dbReference>
<dbReference type="GO" id="GO:0005768">
    <property type="term" value="C:endosome"/>
    <property type="evidence" value="ECO:0007669"/>
    <property type="project" value="TreeGrafter"/>
</dbReference>
<dbReference type="AlphaFoldDB" id="G0QJ48"/>
<keyword evidence="9" id="KW-0378">Hydrolase</keyword>
<evidence type="ECO:0000256" key="5">
    <source>
        <dbReference type="ARBA" id="ARBA00029433"/>
    </source>
</evidence>
<dbReference type="SUPFAM" id="SSF50978">
    <property type="entry name" value="WD40 repeat-like"/>
    <property type="match status" value="1"/>
</dbReference>
<dbReference type="GeneID" id="14910966"/>
<dbReference type="PANTHER" id="PTHR23323:SF26">
    <property type="entry name" value="VACUOLAR PROTEIN SORTING-ASSOCIATED PROTEIN 18 HOMOLOG"/>
    <property type="match status" value="1"/>
</dbReference>
<organism evidence="9 10">
    <name type="scientific">Ichthyophthirius multifiliis</name>
    <name type="common">White spot disease agent</name>
    <name type="synonym">Ich</name>
    <dbReference type="NCBI Taxonomy" id="5932"/>
    <lineage>
        <taxon>Eukaryota</taxon>
        <taxon>Sar</taxon>
        <taxon>Alveolata</taxon>
        <taxon>Ciliophora</taxon>
        <taxon>Intramacronucleata</taxon>
        <taxon>Oligohymenophorea</taxon>
        <taxon>Hymenostomatida</taxon>
        <taxon>Ophryoglenina</taxon>
        <taxon>Ichthyophthirius</taxon>
    </lineage>
</organism>
<dbReference type="PANTHER" id="PTHR23323">
    <property type="entry name" value="VACUOLAR PROTEIN SORTING-ASSOCIATED PROTEIN"/>
    <property type="match status" value="1"/>
</dbReference>
<dbReference type="GO" id="GO:0030674">
    <property type="term" value="F:protein-macromolecule adaptor activity"/>
    <property type="evidence" value="ECO:0007669"/>
    <property type="project" value="TreeGrafter"/>
</dbReference>
<evidence type="ECO:0000256" key="2">
    <source>
        <dbReference type="ARBA" id="ARBA00022771"/>
    </source>
</evidence>
<keyword evidence="2" id="KW-0863">Zinc-finger</keyword>
<evidence type="ECO:0000313" key="9">
    <source>
        <dbReference type="EMBL" id="EGR34772.1"/>
    </source>
</evidence>
<dbReference type="CDD" id="cd16462">
    <property type="entry name" value="RING-H2_Pep3p-like"/>
    <property type="match status" value="1"/>
</dbReference>
<keyword evidence="4" id="KW-0472">Membrane</keyword>
<protein>
    <submittedName>
        <fullName evidence="9">Vacuolar sorting protein, putative</fullName>
        <ecNumber evidence="9">3.1.4.17</ecNumber>
    </submittedName>
</protein>
<dbReference type="eggNOG" id="KOG2034">
    <property type="taxonomic scope" value="Eukaryota"/>
</dbReference>
<dbReference type="Pfam" id="PF05131">
    <property type="entry name" value="Pep3_Vps18"/>
    <property type="match status" value="1"/>
</dbReference>
<dbReference type="GO" id="GO:0048284">
    <property type="term" value="P:organelle fusion"/>
    <property type="evidence" value="ECO:0007669"/>
    <property type="project" value="TreeGrafter"/>
</dbReference>
<feature type="domain" description="Pep3/Vps18 beta-propeller" evidence="7">
    <location>
        <begin position="113"/>
        <end position="422"/>
    </location>
</feature>
<evidence type="ECO:0000259" key="8">
    <source>
        <dbReference type="Pfam" id="PF26148"/>
    </source>
</evidence>
<feature type="domain" description="Pep3/Vps18 RING C-terminal" evidence="8">
    <location>
        <begin position="930"/>
        <end position="988"/>
    </location>
</feature>
<evidence type="ECO:0000256" key="3">
    <source>
        <dbReference type="ARBA" id="ARBA00022833"/>
    </source>
</evidence>
<keyword evidence="3" id="KW-0862">Zinc</keyword>
<dbReference type="RefSeq" id="XP_004040076.1">
    <property type="nucleotide sequence ID" value="XM_004040028.1"/>
</dbReference>
<reference evidence="9 10" key="1">
    <citation type="submission" date="2011-07" db="EMBL/GenBank/DDBJ databases">
        <authorList>
            <person name="Coyne R."/>
            <person name="Brami D."/>
            <person name="Johnson J."/>
            <person name="Hostetler J."/>
            <person name="Hannick L."/>
            <person name="Clark T."/>
            <person name="Cassidy-Hanley D."/>
            <person name="Inman J."/>
        </authorList>
    </citation>
    <scope>NUCLEOTIDE SEQUENCE [LARGE SCALE GENOMIC DNA]</scope>
    <source>
        <strain evidence="9 10">G5</strain>
    </source>
</reference>
<evidence type="ECO:0000259" key="7">
    <source>
        <dbReference type="Pfam" id="PF05131"/>
    </source>
</evidence>
<dbReference type="SUPFAM" id="SSF57850">
    <property type="entry name" value="RING/U-box"/>
    <property type="match status" value="1"/>
</dbReference>
<dbReference type="InParanoid" id="G0QJ48"/>
<accession>G0QJ48</accession>
<dbReference type="InterPro" id="IPR036322">
    <property type="entry name" value="WD40_repeat_dom_sf"/>
</dbReference>
<feature type="coiled-coil region" evidence="6">
    <location>
        <begin position="971"/>
        <end position="1005"/>
    </location>
</feature>
<sequence>MALNNNPFDQLQEDNENCGFQNKIYENEDLFELKAFDLKKFPDEKIKIFKSSSKQIIVVTITNRIFRWRYELDDEFIEYEIPEKKDEGNIISTIAGVANLAKDIGKKMLFMNTNKKNTYIEQFFLDVKGYHCIFCSDQGLNFYFGYNQQKIKVLKNIKGDEFTIRSAAFDETCTETNTKNMLLGTTDGVLYIYKIEYQKNTNELIESNPDRILQIPENRPILQIVYFLVQIQQQKQQTKTGLVVLSTSQSLYTFTGTSDLSLLLSKYKQVELEKLEKVTFNPSESSLLDVCYEIDNKGNRSPQSIIWTNGYRLNYYIIPKNQNQFNEKFLSQPSYYRYAKQTDQTEQEKQLKVEQMPIDICLTLYHYFILHQDSLTILSRINEKVVQYFDLKSIGKILGMSFDIENQQIWIYSNRKIQKLIIQNEDKVLLLKIKKNIFMCIYILKKDAWKLYLEKKEYKQAYEISSKNSLEVTEYLSGLYADELFEKRNYVLAAQQYFQTERSFEQITLKFIQGYQNTNEVELNEGLETYLELWLKKLKNEENLKAQKCILLIWLIEIKVQKLNYLEAKYQSKQNQLKKLKEQDELWDRTYNQFLQLNDKFKKTETEFKKLLSDNLNDLEENIVYQIMQSHGRLKDCLEFAQKNSYEMIILHHINEEQYDQALKYLFQIKEKHINEVLYKYCHIFMRYRTEQTIQLLQRYTKYKPQKLIGGLMSIHMEKRDQGINYIQHLLNNGCKDKVIHNILILFLSDPSKKNKLKEHLYQQEKILQEKEQVNFDLEFALRLFRTNKLYSPQIQIYGMMGMYSEAVELALKTNHIQLAKQYADKPINIDCRKKLWLNIAIHLLGKGGNNIDEVIQLTKDTDLLKIEDLLMHFNENIKIENFKKEICESLQEYNKEIEQLQSDMESYSSNADQLKNELRIIKNRYIEIESNHTCEECFKNLFNEAFYVFPCMHAFHKDCLLSKVKESCTDQNKIKQIEKLNKKIEQLQAKMNRVEQRKRDSIDSGFFNFVNIFTGRLSEDDQQQAPVMSPEEERQLEQSRNQFDTILANECIYCGPSIVESIFQPFEQDDDLKESWKI</sequence>
<proteinExistence type="predicted"/>
<keyword evidence="6" id="KW-0175">Coiled coil</keyword>
<evidence type="ECO:0000256" key="6">
    <source>
        <dbReference type="SAM" id="Coils"/>
    </source>
</evidence>
<dbReference type="Proteomes" id="UP000008983">
    <property type="component" value="Unassembled WGS sequence"/>
</dbReference>
<feature type="coiled-coil region" evidence="6">
    <location>
        <begin position="884"/>
        <end position="932"/>
    </location>
</feature>
<keyword evidence="10" id="KW-1185">Reference proteome</keyword>